<protein>
    <submittedName>
        <fullName evidence="2">F-box/kelch-repeat protein</fullName>
    </submittedName>
</protein>
<dbReference type="PANTHER" id="PTHR31672:SF13">
    <property type="entry name" value="F-BOX PROTEIN CPR30-LIKE"/>
    <property type="match status" value="1"/>
</dbReference>
<organism evidence="2 3">
    <name type="scientific">Senna tora</name>
    <dbReference type="NCBI Taxonomy" id="362788"/>
    <lineage>
        <taxon>Eukaryota</taxon>
        <taxon>Viridiplantae</taxon>
        <taxon>Streptophyta</taxon>
        <taxon>Embryophyta</taxon>
        <taxon>Tracheophyta</taxon>
        <taxon>Spermatophyta</taxon>
        <taxon>Magnoliopsida</taxon>
        <taxon>eudicotyledons</taxon>
        <taxon>Gunneridae</taxon>
        <taxon>Pentapetalae</taxon>
        <taxon>rosids</taxon>
        <taxon>fabids</taxon>
        <taxon>Fabales</taxon>
        <taxon>Fabaceae</taxon>
        <taxon>Caesalpinioideae</taxon>
        <taxon>Cassia clade</taxon>
        <taxon>Senna</taxon>
    </lineage>
</organism>
<sequence>MEELFANPYGIPSPIICCIFAKLDAKNLYRVRAVYKKWYMSCVDPVFIDKHAAGSKSPRCTHVIACYLRPLDSSSLGIYQLNIDYNNQLLSDTFLDLPKYLKHNNVYFIGLEEGVFCFRHLSPGSQNDLFYLCNPTMHQCLQILTPQLHVLTCYADCNVTNLHEHYVNIDAKLHWLCDEDNNDDDLVITSYDLRQGTWDNLELPVENLLGFHDLLDVGGCLGVLTGKIASCHSYEYVLWLRDTGGKWALAVRIHQPRSNSRFLSNIGDRLVFKGDIGVFREDSEHFIKYMVFLENGGIGFDKHILARQTDDFIVRHVFKFFPTIRGW</sequence>
<evidence type="ECO:0000313" key="3">
    <source>
        <dbReference type="Proteomes" id="UP000634136"/>
    </source>
</evidence>
<comment type="caution">
    <text evidence="2">The sequence shown here is derived from an EMBL/GenBank/DDBJ whole genome shotgun (WGS) entry which is preliminary data.</text>
</comment>
<dbReference type="PANTHER" id="PTHR31672">
    <property type="entry name" value="BNACNNG10540D PROTEIN"/>
    <property type="match status" value="1"/>
</dbReference>
<name>A0A834TS19_9FABA</name>
<dbReference type="InterPro" id="IPR001810">
    <property type="entry name" value="F-box_dom"/>
</dbReference>
<accession>A0A834TS19</accession>
<dbReference type="SUPFAM" id="SSF81383">
    <property type="entry name" value="F-box domain"/>
    <property type="match status" value="1"/>
</dbReference>
<feature type="domain" description="F-box" evidence="1">
    <location>
        <begin position="11"/>
        <end position="47"/>
    </location>
</feature>
<dbReference type="InterPro" id="IPR036047">
    <property type="entry name" value="F-box-like_dom_sf"/>
</dbReference>
<dbReference type="InterPro" id="IPR050796">
    <property type="entry name" value="SCF_F-box_component"/>
</dbReference>
<dbReference type="Proteomes" id="UP000634136">
    <property type="component" value="Unassembled WGS sequence"/>
</dbReference>
<dbReference type="AlphaFoldDB" id="A0A834TS19"/>
<evidence type="ECO:0000313" key="2">
    <source>
        <dbReference type="EMBL" id="KAF7826922.1"/>
    </source>
</evidence>
<gene>
    <name evidence="2" type="ORF">G2W53_018086</name>
</gene>
<evidence type="ECO:0000259" key="1">
    <source>
        <dbReference type="Pfam" id="PF00646"/>
    </source>
</evidence>
<proteinExistence type="predicted"/>
<dbReference type="Pfam" id="PF00646">
    <property type="entry name" value="F-box"/>
    <property type="match status" value="1"/>
</dbReference>
<keyword evidence="3" id="KW-1185">Reference proteome</keyword>
<reference evidence="2" key="1">
    <citation type="submission" date="2020-09" db="EMBL/GenBank/DDBJ databases">
        <title>Genome-Enabled Discovery of Anthraquinone Biosynthesis in Senna tora.</title>
        <authorList>
            <person name="Kang S.-H."/>
            <person name="Pandey R.P."/>
            <person name="Lee C.-M."/>
            <person name="Sim J.-S."/>
            <person name="Jeong J.-T."/>
            <person name="Choi B.-S."/>
            <person name="Jung M."/>
            <person name="Ginzburg D."/>
            <person name="Zhao K."/>
            <person name="Won S.Y."/>
            <person name="Oh T.-J."/>
            <person name="Yu Y."/>
            <person name="Kim N.-H."/>
            <person name="Lee O.R."/>
            <person name="Lee T.-H."/>
            <person name="Bashyal P."/>
            <person name="Kim T.-S."/>
            <person name="Lee W.-H."/>
            <person name="Kawkins C."/>
            <person name="Kim C.-K."/>
            <person name="Kim J.S."/>
            <person name="Ahn B.O."/>
            <person name="Rhee S.Y."/>
            <person name="Sohng J.K."/>
        </authorList>
    </citation>
    <scope>NUCLEOTIDE SEQUENCE</scope>
    <source>
        <tissue evidence="2">Leaf</tissue>
    </source>
</reference>
<dbReference type="EMBL" id="JAAIUW010000006">
    <property type="protein sequence ID" value="KAF7826922.1"/>
    <property type="molecule type" value="Genomic_DNA"/>
</dbReference>